<feature type="compositionally biased region" description="Polar residues" evidence="1">
    <location>
        <begin position="99"/>
        <end position="110"/>
    </location>
</feature>
<feature type="compositionally biased region" description="Polar residues" evidence="1">
    <location>
        <begin position="141"/>
        <end position="155"/>
    </location>
</feature>
<comment type="caution">
    <text evidence="3">The sequence shown here is derived from an EMBL/GenBank/DDBJ whole genome shotgun (WGS) entry which is preliminary data.</text>
</comment>
<feature type="compositionally biased region" description="Low complexity" evidence="1">
    <location>
        <begin position="84"/>
        <end position="93"/>
    </location>
</feature>
<feature type="signal peptide" evidence="2">
    <location>
        <begin position="1"/>
        <end position="21"/>
    </location>
</feature>
<feature type="compositionally biased region" description="Polar residues" evidence="1">
    <location>
        <begin position="211"/>
        <end position="223"/>
    </location>
</feature>
<evidence type="ECO:0000256" key="2">
    <source>
        <dbReference type="SAM" id="SignalP"/>
    </source>
</evidence>
<gene>
    <name evidence="3" type="ORF">D9615_005684</name>
</gene>
<protein>
    <submittedName>
        <fullName evidence="3">Uncharacterized protein</fullName>
    </submittedName>
</protein>
<evidence type="ECO:0000256" key="1">
    <source>
        <dbReference type="SAM" id="MobiDB-lite"/>
    </source>
</evidence>
<feature type="chain" id="PRO_5034217372" evidence="2">
    <location>
        <begin position="22"/>
        <end position="278"/>
    </location>
</feature>
<feature type="compositionally biased region" description="Basic residues" evidence="1">
    <location>
        <begin position="168"/>
        <end position="180"/>
    </location>
</feature>
<name>A0A8H5HAM7_9AGAR</name>
<accession>A0A8H5HAM7</accession>
<evidence type="ECO:0000313" key="3">
    <source>
        <dbReference type="EMBL" id="KAF5379803.1"/>
    </source>
</evidence>
<dbReference type="AlphaFoldDB" id="A0A8H5HAM7"/>
<feature type="region of interest" description="Disordered" evidence="1">
    <location>
        <begin position="65"/>
        <end position="184"/>
    </location>
</feature>
<evidence type="ECO:0000313" key="4">
    <source>
        <dbReference type="Proteomes" id="UP000565441"/>
    </source>
</evidence>
<sequence length="278" mass="28632">MHATSAVALVVVAFSAASSLAIPMAPDSEGLEARSIYRRADKPAVNQKDKAAASFATKDATIAGKDAAATDPTKASSHAKGSGTTTTITVTVTPRCKNGAQQRKGSNSHHGSQKSDKVTPDANGKKAAPAQPILPRAAGASPTQTSTSKENSAASAPTLAPTGDHNGGHQHKNGRKKGGSKFRNAAVGDVLTTITRVGQDHNTTVRKYVKGTNTNCPEPTSSPDAKGSHRSGKVTGPTHKDGTAADSVNAKANANTNKLVARAVHILERYFSELDQLD</sequence>
<dbReference type="OrthoDB" id="3070668at2759"/>
<dbReference type="Proteomes" id="UP000565441">
    <property type="component" value="Unassembled WGS sequence"/>
</dbReference>
<dbReference type="EMBL" id="JAACJP010000015">
    <property type="protein sequence ID" value="KAF5379803.1"/>
    <property type="molecule type" value="Genomic_DNA"/>
</dbReference>
<keyword evidence="2" id="KW-0732">Signal</keyword>
<keyword evidence="4" id="KW-1185">Reference proteome</keyword>
<proteinExistence type="predicted"/>
<reference evidence="3 4" key="1">
    <citation type="journal article" date="2020" name="ISME J.">
        <title>Uncovering the hidden diversity of litter-decomposition mechanisms in mushroom-forming fungi.</title>
        <authorList>
            <person name="Floudas D."/>
            <person name="Bentzer J."/>
            <person name="Ahren D."/>
            <person name="Johansson T."/>
            <person name="Persson P."/>
            <person name="Tunlid A."/>
        </authorList>
    </citation>
    <scope>NUCLEOTIDE SEQUENCE [LARGE SCALE GENOMIC DNA]</scope>
    <source>
        <strain evidence="3 4">CBS 661.87</strain>
    </source>
</reference>
<organism evidence="3 4">
    <name type="scientific">Tricholomella constricta</name>
    <dbReference type="NCBI Taxonomy" id="117010"/>
    <lineage>
        <taxon>Eukaryota</taxon>
        <taxon>Fungi</taxon>
        <taxon>Dikarya</taxon>
        <taxon>Basidiomycota</taxon>
        <taxon>Agaricomycotina</taxon>
        <taxon>Agaricomycetes</taxon>
        <taxon>Agaricomycetidae</taxon>
        <taxon>Agaricales</taxon>
        <taxon>Tricholomatineae</taxon>
        <taxon>Lyophyllaceae</taxon>
        <taxon>Tricholomella</taxon>
    </lineage>
</organism>
<feature type="region of interest" description="Disordered" evidence="1">
    <location>
        <begin position="209"/>
        <end position="255"/>
    </location>
</feature>